<sequence length="905" mass="99081">MGQSSSQQLGQRSGRSASVGGTPNRMRFRSPFMRRKKHKVPLSAAFAAPHMGSLEALNINTATVEQLTTLPGVNRRVAQCIVDHRAAIGGQFQRIDDLALVPGMGAVKLEQIRPEICVKRRPGGSLQGSSLSSRTPSMESLLSEPSLTFRPGLLNVNTATVFQLQQLSGLNQELAANVVEIPSLSVSAIRVNGTPLTGLNGFRNVPVNDIYDLLGAYSHRPTVEGDFQFSRNGRRALRVASWNLDRMTKAKAENPGVLELGQRSGRSASVGGTPNRMRFRSPFMRRKKHKVPLSAAFAAPHMGSLEALNINTATVEQLMTLPGVNRRIAQCIVDHRAAIGGQFQRIDDLALVPGMGAVKLEQIRPEICVKRRPGGSLQGSSLSSRTPSMESLLSEPSLTFRPGLLNINTATVFQLQQVSGLNQELAANVVEYRKRKGPFKSLDDMARVKGLSPARLGAIRALLSLSDDEATPKTPRLLRHSSTVSSNTTPIRNGGIRPNLTPNRKSLSVSAIRVNGTPLTGLNGFRNVPVNDIYDLLGAYSHRPTVEGDFQFSRNGRRALRVASWNLDRMTKAKAENPGVLEVICRTILENKLSIICLQEILHASALARICEELNHPTLRRTIEWRENSRQWKIQTSGRDSLLCGLGFLYDSAQCDFVEAESKALDLKGCHEGVLEVPPAAYIATFRLASWRLSILNIYLKHYNLARIASVLGAVAEQTGKQEIFLVAGDFSGVRPRAKEGYKGWEAARKVSDTRLGMTVDVDEVKFYKMLDVKTTAFYSEDALDVSQCNILCRESLPIHRNAFREAIYKSKSLFDKELLAKVPPVRGSASDRLTGHAAIIRQGLCHMAIPRGWTWGGPASEYCPVYVEVYQDAAQQGDGAHVTTNGDASSDLNSSTDSVFVSPK</sequence>
<organism evidence="5 6">
    <name type="scientific">Lutzomyia longipalpis</name>
    <name type="common">Sand fly</name>
    <dbReference type="NCBI Taxonomy" id="7200"/>
    <lineage>
        <taxon>Eukaryota</taxon>
        <taxon>Metazoa</taxon>
        <taxon>Ecdysozoa</taxon>
        <taxon>Arthropoda</taxon>
        <taxon>Hexapoda</taxon>
        <taxon>Insecta</taxon>
        <taxon>Pterygota</taxon>
        <taxon>Neoptera</taxon>
        <taxon>Endopterygota</taxon>
        <taxon>Diptera</taxon>
        <taxon>Nematocera</taxon>
        <taxon>Psychodoidea</taxon>
        <taxon>Psychodidae</taxon>
        <taxon>Lutzomyia</taxon>
        <taxon>Lutzomyia</taxon>
    </lineage>
</organism>
<keyword evidence="4" id="KW-0269">Exonuclease</keyword>
<dbReference type="EnsemblMetazoa" id="LLOJ000644-RA">
    <property type="protein sequence ID" value="LLOJ000644-PA"/>
    <property type="gene ID" value="LLOJ000644"/>
</dbReference>
<keyword evidence="4" id="KW-0378">Hydrolase</keyword>
<dbReference type="InterPro" id="IPR036691">
    <property type="entry name" value="Endo/exonu/phosph_ase_sf"/>
</dbReference>
<feature type="domain" description="Helix-hairpin-helix DNA-binding motif class 1" evidence="3">
    <location>
        <begin position="96"/>
        <end position="115"/>
    </location>
</feature>
<feature type="domain" description="Helix-hairpin-helix DNA-binding motif class 1" evidence="3">
    <location>
        <begin position="316"/>
        <end position="335"/>
    </location>
</feature>
<feature type="region of interest" description="Disordered" evidence="2">
    <location>
        <begin position="1"/>
        <end position="27"/>
    </location>
</feature>
<feature type="compositionally biased region" description="Low complexity" evidence="2">
    <location>
        <begin position="1"/>
        <end position="18"/>
    </location>
</feature>
<dbReference type="PANTHER" id="PTHR21180">
    <property type="entry name" value="ENDONUCLEASE/EXONUCLEASE/PHOSPHATASE FAMILY DOMAIN-CONTAINING PROTEIN 1"/>
    <property type="match status" value="1"/>
</dbReference>
<dbReference type="GO" id="GO:0003677">
    <property type="term" value="F:DNA binding"/>
    <property type="evidence" value="ECO:0007669"/>
    <property type="project" value="InterPro"/>
</dbReference>
<keyword evidence="4" id="KW-0540">Nuclease</keyword>
<dbReference type="SUPFAM" id="SSF47781">
    <property type="entry name" value="RuvA domain 2-like"/>
    <property type="match status" value="3"/>
</dbReference>
<dbReference type="Pfam" id="PF12836">
    <property type="entry name" value="HHH_3"/>
    <property type="match status" value="3"/>
</dbReference>
<keyword evidence="4" id="KW-0255">Endonuclease</keyword>
<name>A0A1B0C9M2_LUTLO</name>
<dbReference type="EMBL" id="AJWK01002473">
    <property type="status" value="NOT_ANNOTATED_CDS"/>
    <property type="molecule type" value="Genomic_DNA"/>
</dbReference>
<keyword evidence="6" id="KW-1185">Reference proteome</keyword>
<evidence type="ECO:0000313" key="6">
    <source>
        <dbReference type="Proteomes" id="UP000092461"/>
    </source>
</evidence>
<dbReference type="GO" id="GO:0004527">
    <property type="term" value="F:exonuclease activity"/>
    <property type="evidence" value="ECO:0007669"/>
    <property type="project" value="UniProtKB-KW"/>
</dbReference>
<reference evidence="5" key="3">
    <citation type="submission" date="2020-05" db="UniProtKB">
        <authorList>
            <consortium name="EnsemblMetazoa"/>
        </authorList>
    </citation>
    <scope>IDENTIFICATION</scope>
    <source>
        <strain evidence="5">Jacobina</strain>
    </source>
</reference>
<dbReference type="InterPro" id="IPR051675">
    <property type="entry name" value="Endo/Exo/Phosphatase_dom_1"/>
</dbReference>
<reference evidence="6" key="1">
    <citation type="submission" date="2012-05" db="EMBL/GenBank/DDBJ databases">
        <title>Whole Genome Assembly of Lutzomyia longipalpis.</title>
        <authorList>
            <person name="Richards S."/>
            <person name="Qu C."/>
            <person name="Dillon R."/>
            <person name="Worley K."/>
            <person name="Scherer S."/>
            <person name="Batterton M."/>
            <person name="Taylor A."/>
            <person name="Hawes A."/>
            <person name="Hernandez B."/>
            <person name="Kovar C."/>
            <person name="Mandapat C."/>
            <person name="Pham C."/>
            <person name="Qu C."/>
            <person name="Jing C."/>
            <person name="Bess C."/>
            <person name="Bandaranaike D."/>
            <person name="Ngo D."/>
            <person name="Ongeri F."/>
            <person name="Arias F."/>
            <person name="Lara F."/>
            <person name="Weissenberger G."/>
            <person name="Kamau G."/>
            <person name="Han H."/>
            <person name="Shen H."/>
            <person name="Dinh H."/>
            <person name="Khalil I."/>
            <person name="Jones J."/>
            <person name="Shafer J."/>
            <person name="Jayaseelan J."/>
            <person name="Quiroz J."/>
            <person name="Blankenburg K."/>
            <person name="Nguyen L."/>
            <person name="Jackson L."/>
            <person name="Francisco L."/>
            <person name="Tang L.-Y."/>
            <person name="Pu L.-L."/>
            <person name="Perales L."/>
            <person name="Lorensuhewa L."/>
            <person name="Munidasa M."/>
            <person name="Coyle M."/>
            <person name="Taylor M."/>
            <person name="Puazo M."/>
            <person name="Firestine M."/>
            <person name="Scheel M."/>
            <person name="Javaid M."/>
            <person name="Wang M."/>
            <person name="Li M."/>
            <person name="Tabassum N."/>
            <person name="Saada N."/>
            <person name="Osuji N."/>
            <person name="Aqrawi P."/>
            <person name="Fu Q."/>
            <person name="Thornton R."/>
            <person name="Raj R."/>
            <person name="Goodspeed R."/>
            <person name="Mata R."/>
            <person name="Najjar R."/>
            <person name="Gubbala S."/>
            <person name="Lee S."/>
            <person name="Denson S."/>
            <person name="Patil S."/>
            <person name="Macmil S."/>
            <person name="Qi S."/>
            <person name="Matskevitch T."/>
            <person name="Palculict T."/>
            <person name="Mathew T."/>
            <person name="Vee V."/>
            <person name="Velamala V."/>
            <person name="Korchina V."/>
            <person name="Cai W."/>
            <person name="Liu W."/>
            <person name="Dai W."/>
            <person name="Zou X."/>
            <person name="Zhu Y."/>
            <person name="Zhang Y."/>
            <person name="Wu Y.-Q."/>
            <person name="Xin Y."/>
            <person name="Nazarath L."/>
            <person name="Kovar C."/>
            <person name="Han Y."/>
            <person name="Muzny D."/>
            <person name="Gibbs R."/>
        </authorList>
    </citation>
    <scope>NUCLEOTIDE SEQUENCE [LARGE SCALE GENOMIC DNA]</scope>
    <source>
        <strain evidence="6">Jacobina</strain>
    </source>
</reference>
<evidence type="ECO:0000313" key="4">
    <source>
        <dbReference type="EMBL" id="MBC1171505.1"/>
    </source>
</evidence>
<feature type="domain" description="Helix-hairpin-helix DNA-binding motif class 1" evidence="3">
    <location>
        <begin position="347"/>
        <end position="366"/>
    </location>
</feature>
<feature type="domain" description="Helix-hairpin-helix DNA-binding motif class 1" evidence="3">
    <location>
        <begin position="413"/>
        <end position="432"/>
    </location>
</feature>
<accession>A0A1B0C9M2</accession>
<dbReference type="InterPro" id="IPR010994">
    <property type="entry name" value="RuvA_2-like"/>
</dbReference>
<dbReference type="GO" id="GO:0005886">
    <property type="term" value="C:plasma membrane"/>
    <property type="evidence" value="ECO:0007669"/>
    <property type="project" value="TreeGrafter"/>
</dbReference>
<feature type="compositionally biased region" description="Polar residues" evidence="2">
    <location>
        <begin position="883"/>
        <end position="905"/>
    </location>
</feature>
<evidence type="ECO:0000313" key="5">
    <source>
        <dbReference type="EnsemblMetazoa" id="LLOJ000644-PA"/>
    </source>
</evidence>
<dbReference type="Proteomes" id="UP000092461">
    <property type="component" value="Unassembled WGS sequence"/>
</dbReference>
<dbReference type="EMBL" id="GITU01002802">
    <property type="protein sequence ID" value="MBC1171505.1"/>
    <property type="molecule type" value="Transcribed_RNA"/>
</dbReference>
<protein>
    <recommendedName>
        <fullName evidence="1">Endonuclease/exonuclease/phosphatase family domain-containing protein 1</fullName>
    </recommendedName>
</protein>
<evidence type="ECO:0000259" key="3">
    <source>
        <dbReference type="SMART" id="SM00278"/>
    </source>
</evidence>
<dbReference type="SUPFAM" id="SSF56219">
    <property type="entry name" value="DNase I-like"/>
    <property type="match status" value="1"/>
</dbReference>
<dbReference type="PANTHER" id="PTHR21180:SF32">
    <property type="entry name" value="ENDONUCLEASE_EXONUCLEASE_PHOSPHATASE FAMILY DOMAIN-CONTAINING PROTEIN 1"/>
    <property type="match status" value="1"/>
</dbReference>
<feature type="region of interest" description="Disordered" evidence="2">
    <location>
        <begin position="879"/>
        <end position="905"/>
    </location>
</feature>
<feature type="domain" description="Helix-hairpin-helix DNA-binding motif class 1" evidence="3">
    <location>
        <begin position="443"/>
        <end position="462"/>
    </location>
</feature>
<dbReference type="AlphaFoldDB" id="A0A1B0C9M2"/>
<feature type="domain" description="Helix-hairpin-helix DNA-binding motif class 1" evidence="3">
    <location>
        <begin position="65"/>
        <end position="84"/>
    </location>
</feature>
<reference evidence="4" key="2">
    <citation type="journal article" date="2020" name="BMC">
        <title>Leishmania infection induces a limited differential gene expression in the sand fly midgut.</title>
        <authorList>
            <person name="Coutinho-Abreu I.V."/>
            <person name="Serafim T.D."/>
            <person name="Meneses C."/>
            <person name="Kamhawi S."/>
            <person name="Oliveira F."/>
            <person name="Valenzuela J.G."/>
        </authorList>
    </citation>
    <scope>NUCLEOTIDE SEQUENCE</scope>
    <source>
        <strain evidence="4">Jacobina</strain>
        <tissue evidence="4">Midgut</tissue>
    </source>
</reference>
<evidence type="ECO:0000256" key="2">
    <source>
        <dbReference type="SAM" id="MobiDB-lite"/>
    </source>
</evidence>
<dbReference type="VEuPathDB" id="VectorBase:LLOJ000644"/>
<dbReference type="InterPro" id="IPR003583">
    <property type="entry name" value="Hlx-hairpin-Hlx_DNA-bd_motif"/>
</dbReference>
<dbReference type="GO" id="GO:0004519">
    <property type="term" value="F:endonuclease activity"/>
    <property type="evidence" value="ECO:0007669"/>
    <property type="project" value="UniProtKB-KW"/>
</dbReference>
<dbReference type="Gene3D" id="1.10.150.320">
    <property type="entry name" value="Photosystem II 12 kDa extrinsic protein"/>
    <property type="match status" value="3"/>
</dbReference>
<feature type="compositionally biased region" description="Polar residues" evidence="2">
    <location>
        <begin position="480"/>
        <end position="491"/>
    </location>
</feature>
<dbReference type="GO" id="GO:0006281">
    <property type="term" value="P:DNA repair"/>
    <property type="evidence" value="ECO:0007669"/>
    <property type="project" value="InterPro"/>
</dbReference>
<proteinExistence type="predicted"/>
<dbReference type="SMART" id="SM00278">
    <property type="entry name" value="HhH1"/>
    <property type="match status" value="6"/>
</dbReference>
<dbReference type="EMBL" id="AJWK01002474">
    <property type="status" value="NOT_ANNOTATED_CDS"/>
    <property type="molecule type" value="Genomic_DNA"/>
</dbReference>
<evidence type="ECO:0000256" key="1">
    <source>
        <dbReference type="ARBA" id="ARBA00015260"/>
    </source>
</evidence>
<dbReference type="Gene3D" id="3.60.10.10">
    <property type="entry name" value="Endonuclease/exonuclease/phosphatase"/>
    <property type="match status" value="1"/>
</dbReference>
<feature type="region of interest" description="Disordered" evidence="2">
    <location>
        <begin position="471"/>
        <end position="502"/>
    </location>
</feature>
<dbReference type="VEuPathDB" id="VectorBase:LLONM1_004173"/>